<dbReference type="PANTHER" id="PTHR34699">
    <property type="match status" value="1"/>
</dbReference>
<evidence type="ECO:0000313" key="13">
    <source>
        <dbReference type="EMBL" id="AEB11389.1"/>
    </source>
</evidence>
<dbReference type="Gene3D" id="3.90.950.10">
    <property type="match status" value="1"/>
</dbReference>
<keyword evidence="3" id="KW-0479">Metal-binding</keyword>
<dbReference type="RefSeq" id="WP_013703441.1">
    <property type="nucleotide sequence ID" value="NC_015387.1"/>
</dbReference>
<evidence type="ECO:0000256" key="6">
    <source>
        <dbReference type="ARBA" id="ARBA00022842"/>
    </source>
</evidence>
<evidence type="ECO:0000259" key="12">
    <source>
        <dbReference type="Pfam" id="PF01931"/>
    </source>
</evidence>
<reference evidence="13 14" key="1">
    <citation type="journal article" date="2012" name="Stand. Genomic Sci.">
        <title>Complete genome sequence of the aerobic, heterotroph Marinithermus hydrothermalis type strain (T1(T)) from a deep-sea hydrothermal vent chimney.</title>
        <authorList>
            <person name="Copeland A."/>
            <person name="Gu W."/>
            <person name="Yasawong M."/>
            <person name="Lapidus A."/>
            <person name="Lucas S."/>
            <person name="Deshpande S."/>
            <person name="Pagani I."/>
            <person name="Tapia R."/>
            <person name="Cheng J.F."/>
            <person name="Goodwin L.A."/>
            <person name="Pitluck S."/>
            <person name="Liolios K."/>
            <person name="Ivanova N."/>
            <person name="Mavromatis K."/>
            <person name="Mikhailova N."/>
            <person name="Pati A."/>
            <person name="Chen A."/>
            <person name="Palaniappan K."/>
            <person name="Land M."/>
            <person name="Pan C."/>
            <person name="Brambilla E.M."/>
            <person name="Rohde M."/>
            <person name="Tindall B.J."/>
            <person name="Sikorski J."/>
            <person name="Goker M."/>
            <person name="Detter J.C."/>
            <person name="Bristow J."/>
            <person name="Eisen J.A."/>
            <person name="Markowitz V."/>
            <person name="Hugenholtz P."/>
            <person name="Kyrpides N.C."/>
            <person name="Klenk H.P."/>
            <person name="Woyke T."/>
        </authorList>
    </citation>
    <scope>NUCLEOTIDE SEQUENCE [LARGE SCALE GENOMIC DNA]</scope>
    <source>
        <strain evidence="14">DSM 14884 / JCM 11576 / T1</strain>
    </source>
</reference>
<evidence type="ECO:0000256" key="4">
    <source>
        <dbReference type="ARBA" id="ARBA00022741"/>
    </source>
</evidence>
<dbReference type="Pfam" id="PF01931">
    <property type="entry name" value="NTPase_I-T"/>
    <property type="match status" value="1"/>
</dbReference>
<keyword evidence="5" id="KW-0378">Hydrolase</keyword>
<evidence type="ECO:0000256" key="9">
    <source>
        <dbReference type="ARBA" id="ARBA00038901"/>
    </source>
</evidence>
<dbReference type="GO" id="GO:0103023">
    <property type="term" value="F:ITPase activity"/>
    <property type="evidence" value="ECO:0007669"/>
    <property type="project" value="UniProtKB-EC"/>
</dbReference>
<evidence type="ECO:0000313" key="14">
    <source>
        <dbReference type="Proteomes" id="UP000007030"/>
    </source>
</evidence>
<protein>
    <recommendedName>
        <fullName evidence="9">inosine/xanthosine triphosphatase</fullName>
        <ecNumber evidence="9">3.6.1.73</ecNumber>
    </recommendedName>
</protein>
<comment type="catalytic activity">
    <reaction evidence="11">
        <text>XTP + H2O = XDP + phosphate + H(+)</text>
        <dbReference type="Rhea" id="RHEA:28406"/>
        <dbReference type="ChEBI" id="CHEBI:15377"/>
        <dbReference type="ChEBI" id="CHEBI:15378"/>
        <dbReference type="ChEBI" id="CHEBI:43474"/>
        <dbReference type="ChEBI" id="CHEBI:59884"/>
        <dbReference type="ChEBI" id="CHEBI:61314"/>
        <dbReference type="EC" id="3.6.1.73"/>
    </reaction>
</comment>
<keyword evidence="4" id="KW-0547">Nucleotide-binding</keyword>
<feature type="domain" description="Non-canonical purine NTP phosphatase/PRRC1" evidence="12">
    <location>
        <begin position="6"/>
        <end position="159"/>
    </location>
</feature>
<accession>F2NQ78</accession>
<dbReference type="PANTHER" id="PTHR34699:SF2">
    <property type="entry name" value="NON-CANONICAL PURINE NTP PHOSPHATASE_PRRC1 DOMAIN-CONTAINING PROTEIN"/>
    <property type="match status" value="1"/>
</dbReference>
<evidence type="ECO:0000256" key="11">
    <source>
        <dbReference type="ARBA" id="ARBA00048781"/>
    </source>
</evidence>
<evidence type="ECO:0000256" key="5">
    <source>
        <dbReference type="ARBA" id="ARBA00022801"/>
    </source>
</evidence>
<comment type="catalytic activity">
    <reaction evidence="10">
        <text>ITP + H2O = IDP + phosphate + H(+)</text>
        <dbReference type="Rhea" id="RHEA:28330"/>
        <dbReference type="ChEBI" id="CHEBI:15377"/>
        <dbReference type="ChEBI" id="CHEBI:15378"/>
        <dbReference type="ChEBI" id="CHEBI:43474"/>
        <dbReference type="ChEBI" id="CHEBI:58280"/>
        <dbReference type="ChEBI" id="CHEBI:61402"/>
        <dbReference type="EC" id="3.6.1.73"/>
    </reaction>
</comment>
<dbReference type="Proteomes" id="UP000007030">
    <property type="component" value="Chromosome"/>
</dbReference>
<dbReference type="EC" id="3.6.1.73" evidence="9"/>
<evidence type="ECO:0000256" key="3">
    <source>
        <dbReference type="ARBA" id="ARBA00022723"/>
    </source>
</evidence>
<dbReference type="SUPFAM" id="SSF52972">
    <property type="entry name" value="ITPase-like"/>
    <property type="match status" value="1"/>
</dbReference>
<organism evidence="13 14">
    <name type="scientific">Marinithermus hydrothermalis (strain DSM 14884 / JCM 11576 / T1)</name>
    <dbReference type="NCBI Taxonomy" id="869210"/>
    <lineage>
        <taxon>Bacteria</taxon>
        <taxon>Thermotogati</taxon>
        <taxon>Deinococcota</taxon>
        <taxon>Deinococci</taxon>
        <taxon>Thermales</taxon>
        <taxon>Thermaceae</taxon>
        <taxon>Marinithermus</taxon>
    </lineage>
</organism>
<proteinExistence type="predicted"/>
<dbReference type="GO" id="GO:0046872">
    <property type="term" value="F:metal ion binding"/>
    <property type="evidence" value="ECO:0007669"/>
    <property type="project" value="UniProtKB-KW"/>
</dbReference>
<comment type="cofactor">
    <cofactor evidence="2">
        <name>Mg(2+)</name>
        <dbReference type="ChEBI" id="CHEBI:18420"/>
    </cofactor>
</comment>
<keyword evidence="7" id="KW-0546">Nucleotide metabolism</keyword>
<dbReference type="EMBL" id="CP002630">
    <property type="protein sequence ID" value="AEB11389.1"/>
    <property type="molecule type" value="Genomic_DNA"/>
</dbReference>
<gene>
    <name evidence="13" type="ordered locus">Marky_0639</name>
</gene>
<dbReference type="InterPro" id="IPR050299">
    <property type="entry name" value="YjjX_NTPase"/>
</dbReference>
<name>F2NQ78_MARHT</name>
<dbReference type="GO" id="GO:0006772">
    <property type="term" value="P:thiamine metabolic process"/>
    <property type="evidence" value="ECO:0007669"/>
    <property type="project" value="TreeGrafter"/>
</dbReference>
<dbReference type="GO" id="GO:0000166">
    <property type="term" value="F:nucleotide binding"/>
    <property type="evidence" value="ECO:0007669"/>
    <property type="project" value="UniProtKB-KW"/>
</dbReference>
<keyword evidence="8" id="KW-0464">Manganese</keyword>
<dbReference type="eggNOG" id="COG1986">
    <property type="taxonomic scope" value="Bacteria"/>
</dbReference>
<sequence>MRIALGSTNPTKRQALEQTLERLGLEAEIIAFAAPSGVRAQPMSEAETRAGAYNRARAAWEKSAASLAVGLEGGVDLASGWLTMYAAATDGQRVALGRGPGLALPEEALEALRQGQTLGAFLERRYGPAARRMGAIGWYTQGRLARAEALAQAALIALSGLGL</sequence>
<evidence type="ECO:0000256" key="1">
    <source>
        <dbReference type="ARBA" id="ARBA00001936"/>
    </source>
</evidence>
<dbReference type="AlphaFoldDB" id="F2NQ78"/>
<dbReference type="KEGG" id="mhd:Marky_0639"/>
<evidence type="ECO:0000256" key="7">
    <source>
        <dbReference type="ARBA" id="ARBA00023080"/>
    </source>
</evidence>
<evidence type="ECO:0000256" key="2">
    <source>
        <dbReference type="ARBA" id="ARBA00001946"/>
    </source>
</evidence>
<comment type="cofactor">
    <cofactor evidence="1">
        <name>Mn(2+)</name>
        <dbReference type="ChEBI" id="CHEBI:29035"/>
    </cofactor>
</comment>
<dbReference type="STRING" id="869210.Marky_0639"/>
<dbReference type="InterPro" id="IPR029001">
    <property type="entry name" value="ITPase-like_fam"/>
</dbReference>
<dbReference type="GO" id="GO:0009117">
    <property type="term" value="P:nucleotide metabolic process"/>
    <property type="evidence" value="ECO:0007669"/>
    <property type="project" value="UniProtKB-KW"/>
</dbReference>
<dbReference type="OrthoDB" id="164951at2"/>
<dbReference type="HOGENOM" id="CLU_087417_0_1_0"/>
<evidence type="ECO:0000256" key="8">
    <source>
        <dbReference type="ARBA" id="ARBA00023211"/>
    </source>
</evidence>
<keyword evidence="14" id="KW-1185">Reference proteome</keyword>
<keyword evidence="6" id="KW-0460">Magnesium</keyword>
<evidence type="ECO:0000256" key="10">
    <source>
        <dbReference type="ARBA" id="ARBA00048174"/>
    </source>
</evidence>
<dbReference type="InterPro" id="IPR026533">
    <property type="entry name" value="NTPase/PRRC1"/>
</dbReference>